<sequence>MGAYQNRDESADRLLRRGLKLGHLQLLALLERGCQLGMAAEALGIAQPAASRLLSEAERIAGCPLRRRDGRGIQLTAEGVALARRAGRVIGELNDAERELSEIAAGLSGEVRIGAVTGPAMDRVLPALRNARLSMPKLRIQVEVGNSGELAEALLDGRLDLALARLPDDRSAALFDVTPLSDEPVALVVRPGHRLLSMPELAPADLLDYDWILPARGSILHDTVQHRLERLGLPAPRVGVTTSSFLLTLALVQRSNAVAPLARAVASRFAGGACAILPIELGISVLPYGLMTRAGAALPRAAQRMAELLVQAVPDAPGID</sequence>
<dbReference type="EMBL" id="PYGB01000012">
    <property type="protein sequence ID" value="PSK82563.1"/>
    <property type="molecule type" value="Genomic_DNA"/>
</dbReference>
<protein>
    <submittedName>
        <fullName evidence="6">DNA-binding transcriptional LysR family regulator</fullName>
    </submittedName>
    <submittedName>
        <fullName evidence="7">HTH-type transcriptional regulator GbpR</fullName>
    </submittedName>
</protein>
<dbReference type="SUPFAM" id="SSF46785">
    <property type="entry name" value="Winged helix' DNA-binding domain"/>
    <property type="match status" value="1"/>
</dbReference>
<organism evidence="7 8">
    <name type="scientific">Limimaricola soesokkakensis</name>
    <dbReference type="NCBI Taxonomy" id="1343159"/>
    <lineage>
        <taxon>Bacteria</taxon>
        <taxon>Pseudomonadati</taxon>
        <taxon>Pseudomonadota</taxon>
        <taxon>Alphaproteobacteria</taxon>
        <taxon>Rhodobacterales</taxon>
        <taxon>Paracoccaceae</taxon>
        <taxon>Limimaricola</taxon>
    </lineage>
</organism>
<gene>
    <name evidence="7" type="primary">gbpR</name>
    <name evidence="6" type="ORF">CLV79_11280</name>
    <name evidence="7" type="ORF">LOS8367_03277</name>
</gene>
<proteinExistence type="inferred from homology"/>
<dbReference type="InterPro" id="IPR036388">
    <property type="entry name" value="WH-like_DNA-bd_sf"/>
</dbReference>
<dbReference type="InterPro" id="IPR050950">
    <property type="entry name" value="HTH-type_LysR_regulators"/>
</dbReference>
<dbReference type="InterPro" id="IPR036390">
    <property type="entry name" value="WH_DNA-bd_sf"/>
</dbReference>
<feature type="domain" description="HTH lysR-type" evidence="5">
    <location>
        <begin position="19"/>
        <end position="76"/>
    </location>
</feature>
<dbReference type="Proteomes" id="UP000240624">
    <property type="component" value="Unassembled WGS sequence"/>
</dbReference>
<dbReference type="InterPro" id="IPR000847">
    <property type="entry name" value="LysR_HTH_N"/>
</dbReference>
<evidence type="ECO:0000259" key="5">
    <source>
        <dbReference type="PROSITE" id="PS50931"/>
    </source>
</evidence>
<dbReference type="Pfam" id="PF00126">
    <property type="entry name" value="HTH_1"/>
    <property type="match status" value="1"/>
</dbReference>
<dbReference type="EMBL" id="FWFY01000012">
    <property type="protein sequence ID" value="SLN66313.1"/>
    <property type="molecule type" value="Genomic_DNA"/>
</dbReference>
<evidence type="ECO:0000256" key="3">
    <source>
        <dbReference type="ARBA" id="ARBA00023125"/>
    </source>
</evidence>
<dbReference type="RefSeq" id="WP_085897583.1">
    <property type="nucleotide sequence ID" value="NZ_FWFY01000012.1"/>
</dbReference>
<dbReference type="GO" id="GO:0003677">
    <property type="term" value="F:DNA binding"/>
    <property type="evidence" value="ECO:0007669"/>
    <property type="project" value="UniProtKB-KW"/>
</dbReference>
<comment type="similarity">
    <text evidence="1">Belongs to the LysR transcriptional regulatory family.</text>
</comment>
<dbReference type="AlphaFoldDB" id="A0A1X6ZZP5"/>
<evidence type="ECO:0000256" key="4">
    <source>
        <dbReference type="ARBA" id="ARBA00023163"/>
    </source>
</evidence>
<keyword evidence="4" id="KW-0804">Transcription</keyword>
<dbReference type="GO" id="GO:0003700">
    <property type="term" value="F:DNA-binding transcription factor activity"/>
    <property type="evidence" value="ECO:0007669"/>
    <property type="project" value="InterPro"/>
</dbReference>
<accession>A0A1X6ZZP5</accession>
<dbReference type="Pfam" id="PF03466">
    <property type="entry name" value="LysR_substrate"/>
    <property type="match status" value="1"/>
</dbReference>
<dbReference type="GO" id="GO:0005829">
    <property type="term" value="C:cytosol"/>
    <property type="evidence" value="ECO:0007669"/>
    <property type="project" value="TreeGrafter"/>
</dbReference>
<evidence type="ECO:0000313" key="7">
    <source>
        <dbReference type="EMBL" id="SLN66313.1"/>
    </source>
</evidence>
<dbReference type="Gene3D" id="3.40.190.290">
    <property type="match status" value="1"/>
</dbReference>
<evidence type="ECO:0000313" key="6">
    <source>
        <dbReference type="EMBL" id="PSK82563.1"/>
    </source>
</evidence>
<dbReference type="Gene3D" id="1.10.10.10">
    <property type="entry name" value="Winged helix-like DNA-binding domain superfamily/Winged helix DNA-binding domain"/>
    <property type="match status" value="1"/>
</dbReference>
<evidence type="ECO:0000256" key="1">
    <source>
        <dbReference type="ARBA" id="ARBA00009437"/>
    </source>
</evidence>
<reference evidence="6 9" key="2">
    <citation type="submission" date="2018-03" db="EMBL/GenBank/DDBJ databases">
        <title>Genomic Encyclopedia of Archaeal and Bacterial Type Strains, Phase II (KMG-II): from individual species to whole genera.</title>
        <authorList>
            <person name="Goeker M."/>
        </authorList>
    </citation>
    <scope>NUCLEOTIDE SEQUENCE [LARGE SCALE GENOMIC DNA]</scope>
    <source>
        <strain evidence="6 9">DSM 29956</strain>
    </source>
</reference>
<reference evidence="7 8" key="1">
    <citation type="submission" date="2017-03" db="EMBL/GenBank/DDBJ databases">
        <authorList>
            <person name="Afonso C.L."/>
            <person name="Miller P.J."/>
            <person name="Scott M.A."/>
            <person name="Spackman E."/>
            <person name="Goraichik I."/>
            <person name="Dimitrov K.M."/>
            <person name="Suarez D.L."/>
            <person name="Swayne D.E."/>
        </authorList>
    </citation>
    <scope>NUCLEOTIDE SEQUENCE [LARGE SCALE GENOMIC DNA]</scope>
    <source>
        <strain evidence="7 8">CECT 8367</strain>
    </source>
</reference>
<dbReference type="PANTHER" id="PTHR30419:SF8">
    <property type="entry name" value="NITROGEN ASSIMILATION TRANSCRIPTIONAL ACTIVATOR-RELATED"/>
    <property type="match status" value="1"/>
</dbReference>
<keyword evidence="9" id="KW-1185">Reference proteome</keyword>
<dbReference type="SUPFAM" id="SSF53850">
    <property type="entry name" value="Periplasmic binding protein-like II"/>
    <property type="match status" value="1"/>
</dbReference>
<dbReference type="PANTHER" id="PTHR30419">
    <property type="entry name" value="HTH-TYPE TRANSCRIPTIONAL REGULATOR YBHD"/>
    <property type="match status" value="1"/>
</dbReference>
<dbReference type="InterPro" id="IPR005119">
    <property type="entry name" value="LysR_subst-bd"/>
</dbReference>
<dbReference type="OrthoDB" id="9803030at2"/>
<keyword evidence="2" id="KW-0805">Transcription regulation</keyword>
<keyword evidence="3 6" id="KW-0238">DNA-binding</keyword>
<name>A0A1X6ZZP5_9RHOB</name>
<evidence type="ECO:0000256" key="2">
    <source>
        <dbReference type="ARBA" id="ARBA00023015"/>
    </source>
</evidence>
<dbReference type="Proteomes" id="UP000193495">
    <property type="component" value="Unassembled WGS sequence"/>
</dbReference>
<evidence type="ECO:0000313" key="9">
    <source>
        <dbReference type="Proteomes" id="UP000240624"/>
    </source>
</evidence>
<evidence type="ECO:0000313" key="8">
    <source>
        <dbReference type="Proteomes" id="UP000193495"/>
    </source>
</evidence>
<dbReference type="PROSITE" id="PS50931">
    <property type="entry name" value="HTH_LYSR"/>
    <property type="match status" value="1"/>
</dbReference>